<evidence type="ECO:0000256" key="8">
    <source>
        <dbReference type="SAM" id="MobiDB-lite"/>
    </source>
</evidence>
<dbReference type="OrthoDB" id="308383at2759"/>
<evidence type="ECO:0000313" key="12">
    <source>
        <dbReference type="EMBL" id="OQD68583.1"/>
    </source>
</evidence>
<evidence type="ECO:0000256" key="5">
    <source>
        <dbReference type="ARBA" id="ARBA00022691"/>
    </source>
</evidence>
<dbReference type="STRING" id="69771.A0A1V6NV28"/>
<evidence type="ECO:0000256" key="7">
    <source>
        <dbReference type="ARBA" id="ARBA00022833"/>
    </source>
</evidence>
<dbReference type="GO" id="GO:0005634">
    <property type="term" value="C:nucleus"/>
    <property type="evidence" value="ECO:0007669"/>
    <property type="project" value="InterPro"/>
</dbReference>
<dbReference type="EMBL" id="MDYL01000033">
    <property type="protein sequence ID" value="OQD68583.1"/>
    <property type="molecule type" value="Genomic_DNA"/>
</dbReference>
<dbReference type="GO" id="GO:0008270">
    <property type="term" value="F:zinc ion binding"/>
    <property type="evidence" value="ECO:0007669"/>
    <property type="project" value="InterPro"/>
</dbReference>
<sequence>MRVQTRLNYSPTIAFNMAIHGPSVDGALQPPSLPLFYDLTGDGDSEPEKTLPKISPRKEDLAPFVSTLPHRRPSTSGLRLLQKRNVTESSEDSSVTSNLGRQGTQMGLNLSTSPTPSLKRTHVEVVIPSPPQRRQKLFKPLKAGETAEPIKNSPNGFSPCRFPTDTEDNEKTAKRAYPTARNITRSVVSYAMSPRPMPYRSITPIQALRYEFQQKLKRIHGPEVSFNMGDEKVAMLSANFGFLNEYKLQDGVARADAGFNAGCTCNGPCDPASCDCVEMEDDSDKLISTYRPSFNGQVVLGSEFLERKLHPRILECNKACGCKGKCWNTAVQRGRSVRLQIFDTGGRGLGLRSPDAIVKGQFIDIYLGEVITTQEADARENADETNQSYLFTLDHNRYDDDVVEMYGEDYENFYVVDGQKFGSPTRFINHSCNPNCIIAPVYTTNHADHLIYYLAFFALRDIPIGTELTFDYNPNWDGSKKIDPNAVKCLCGEPNCRGQLWPNARKKGGKAPSPRPFL</sequence>
<keyword evidence="7" id="KW-0862">Zinc</keyword>
<evidence type="ECO:0000256" key="1">
    <source>
        <dbReference type="ARBA" id="ARBA00004286"/>
    </source>
</evidence>
<dbReference type="SMART" id="SM00317">
    <property type="entry name" value="SET"/>
    <property type="match status" value="1"/>
</dbReference>
<feature type="domain" description="Post-SET" evidence="11">
    <location>
        <begin position="485"/>
        <end position="501"/>
    </location>
</feature>
<organism evidence="12 13">
    <name type="scientific">Penicillium decumbens</name>
    <dbReference type="NCBI Taxonomy" id="69771"/>
    <lineage>
        <taxon>Eukaryota</taxon>
        <taxon>Fungi</taxon>
        <taxon>Dikarya</taxon>
        <taxon>Ascomycota</taxon>
        <taxon>Pezizomycotina</taxon>
        <taxon>Eurotiomycetes</taxon>
        <taxon>Eurotiomycetidae</taxon>
        <taxon>Eurotiales</taxon>
        <taxon>Aspergillaceae</taxon>
        <taxon>Penicillium</taxon>
    </lineage>
</organism>
<reference evidence="13" key="1">
    <citation type="journal article" date="2017" name="Nat. Microbiol.">
        <title>Global analysis of biosynthetic gene clusters reveals vast potential of secondary metabolite production in Penicillium species.</title>
        <authorList>
            <person name="Nielsen J.C."/>
            <person name="Grijseels S."/>
            <person name="Prigent S."/>
            <person name="Ji B."/>
            <person name="Dainat J."/>
            <person name="Nielsen K.F."/>
            <person name="Frisvad J.C."/>
            <person name="Workman M."/>
            <person name="Nielsen J."/>
        </authorList>
    </citation>
    <scope>NUCLEOTIDE SEQUENCE [LARGE SCALE GENOMIC DNA]</scope>
    <source>
        <strain evidence="13">IBT 11843</strain>
    </source>
</reference>
<keyword evidence="6" id="KW-0479">Metal-binding</keyword>
<dbReference type="OMA" id="AIIYECN"/>
<evidence type="ECO:0000313" key="13">
    <source>
        <dbReference type="Proteomes" id="UP000191522"/>
    </source>
</evidence>
<proteinExistence type="predicted"/>
<dbReference type="InterPro" id="IPR046341">
    <property type="entry name" value="SET_dom_sf"/>
</dbReference>
<evidence type="ECO:0008006" key="14">
    <source>
        <dbReference type="Google" id="ProtNLM"/>
    </source>
</evidence>
<dbReference type="PANTHER" id="PTHR46223">
    <property type="entry name" value="HISTONE-LYSINE N-METHYLTRANSFERASE SUV39H"/>
    <property type="match status" value="1"/>
</dbReference>
<feature type="domain" description="SET" evidence="9">
    <location>
        <begin position="337"/>
        <end position="473"/>
    </location>
</feature>
<protein>
    <recommendedName>
        <fullName evidence="14">Histone-lysine N-methyltransferase</fullName>
    </recommendedName>
</protein>
<dbReference type="GO" id="GO:0005694">
    <property type="term" value="C:chromosome"/>
    <property type="evidence" value="ECO:0007669"/>
    <property type="project" value="UniProtKB-SubCell"/>
</dbReference>
<dbReference type="InterPro" id="IPR050973">
    <property type="entry name" value="H3K9_Histone-Lys_N-MTase"/>
</dbReference>
<comment type="subcellular location">
    <subcellularLocation>
        <location evidence="1">Chromosome</location>
    </subcellularLocation>
</comment>
<dbReference type="GO" id="GO:0032259">
    <property type="term" value="P:methylation"/>
    <property type="evidence" value="ECO:0007669"/>
    <property type="project" value="UniProtKB-KW"/>
</dbReference>
<dbReference type="PANTHER" id="PTHR46223:SF3">
    <property type="entry name" value="HISTONE-LYSINE N-METHYLTRANSFERASE SET-23"/>
    <property type="match status" value="1"/>
</dbReference>
<dbReference type="InterPro" id="IPR003616">
    <property type="entry name" value="Post-SET_dom"/>
</dbReference>
<gene>
    <name evidence="12" type="ORF">PENDEC_c033G03509</name>
</gene>
<evidence type="ECO:0000256" key="2">
    <source>
        <dbReference type="ARBA" id="ARBA00022454"/>
    </source>
</evidence>
<feature type="region of interest" description="Disordered" evidence="8">
    <location>
        <begin position="144"/>
        <end position="173"/>
    </location>
</feature>
<keyword evidence="5" id="KW-0949">S-adenosyl-L-methionine</keyword>
<dbReference type="PROSITE" id="PS50280">
    <property type="entry name" value="SET"/>
    <property type="match status" value="1"/>
</dbReference>
<dbReference type="InterPro" id="IPR007728">
    <property type="entry name" value="Pre-SET_dom"/>
</dbReference>
<evidence type="ECO:0000259" key="10">
    <source>
        <dbReference type="PROSITE" id="PS50867"/>
    </source>
</evidence>
<dbReference type="AlphaFoldDB" id="A0A1V6NV28"/>
<dbReference type="SUPFAM" id="SSF82199">
    <property type="entry name" value="SET domain"/>
    <property type="match status" value="1"/>
</dbReference>
<dbReference type="GO" id="GO:0042054">
    <property type="term" value="F:histone methyltransferase activity"/>
    <property type="evidence" value="ECO:0007669"/>
    <property type="project" value="InterPro"/>
</dbReference>
<evidence type="ECO:0000256" key="6">
    <source>
        <dbReference type="ARBA" id="ARBA00022723"/>
    </source>
</evidence>
<dbReference type="Gene3D" id="2.170.270.10">
    <property type="entry name" value="SET domain"/>
    <property type="match status" value="1"/>
</dbReference>
<dbReference type="Proteomes" id="UP000191522">
    <property type="component" value="Unassembled WGS sequence"/>
</dbReference>
<evidence type="ECO:0000259" key="11">
    <source>
        <dbReference type="PROSITE" id="PS50868"/>
    </source>
</evidence>
<keyword evidence="13" id="KW-1185">Reference proteome</keyword>
<feature type="compositionally biased region" description="Polar residues" evidence="8">
    <location>
        <begin position="99"/>
        <end position="118"/>
    </location>
</feature>
<feature type="region of interest" description="Disordered" evidence="8">
    <location>
        <begin position="35"/>
        <end position="120"/>
    </location>
</feature>
<dbReference type="PROSITE" id="PS50868">
    <property type="entry name" value="POST_SET"/>
    <property type="match status" value="1"/>
</dbReference>
<dbReference type="Pfam" id="PF05033">
    <property type="entry name" value="Pre-SET"/>
    <property type="match status" value="1"/>
</dbReference>
<keyword evidence="3" id="KW-0489">Methyltransferase</keyword>
<dbReference type="InterPro" id="IPR001214">
    <property type="entry name" value="SET_dom"/>
</dbReference>
<dbReference type="PROSITE" id="PS50867">
    <property type="entry name" value="PRE_SET"/>
    <property type="match status" value="1"/>
</dbReference>
<feature type="domain" description="Pre-SET" evidence="10">
    <location>
        <begin position="261"/>
        <end position="334"/>
    </location>
</feature>
<keyword evidence="4" id="KW-0808">Transferase</keyword>
<name>A0A1V6NV28_PENDC</name>
<dbReference type="Pfam" id="PF00856">
    <property type="entry name" value="SET"/>
    <property type="match status" value="1"/>
</dbReference>
<evidence type="ECO:0000256" key="4">
    <source>
        <dbReference type="ARBA" id="ARBA00022679"/>
    </source>
</evidence>
<evidence type="ECO:0000259" key="9">
    <source>
        <dbReference type="PROSITE" id="PS50280"/>
    </source>
</evidence>
<comment type="caution">
    <text evidence="12">The sequence shown here is derived from an EMBL/GenBank/DDBJ whole genome shotgun (WGS) entry which is preliminary data.</text>
</comment>
<evidence type="ECO:0000256" key="3">
    <source>
        <dbReference type="ARBA" id="ARBA00022603"/>
    </source>
</evidence>
<accession>A0A1V6NV28</accession>
<keyword evidence="2" id="KW-0158">Chromosome</keyword>
<feature type="compositionally biased region" description="Basic and acidic residues" evidence="8">
    <location>
        <begin position="46"/>
        <end position="61"/>
    </location>
</feature>